<feature type="region of interest" description="Disordered" evidence="2">
    <location>
        <begin position="398"/>
        <end position="431"/>
    </location>
</feature>
<keyword evidence="4" id="KW-1185">Reference proteome</keyword>
<protein>
    <submittedName>
        <fullName evidence="3">Uncharacterized protein</fullName>
    </submittedName>
</protein>
<sequence length="431" mass="46664">MARKERSAVTSSVQSVLRLSVPVSRPAKPQQRDLVILTKGSTAGNRGHTKMREWADENAPRDGDTLLFEDLADQDSKPPACMNSGMPAGRQVFSEFKKSEEVYGGFSCTEGPIGHLDPVGLPVRPMYHKACVNGGTTDLQNDEIHAANISMQQKIMNLKQELDAERHRCAQLVKKEQREWEEVEALKREVLKIRMELQLLRRQVNNRSSSSDHAAETNEMVILERSTLVAEHSTLKQPVSNSHVEDVASGQAHEVDMPPDTPSADQVSGAACAESTQSGGSLRTVDAVVVGVPAAPFEVFSEPTDKGVLACGAPLPPNDDAPEEVDNDRNGLPADCIPPEISTRAKYLDFTFAPSKSFTLQFTSTPCATYRTVPKVGEYFTLNDLTALVQDVAISDPSASSTAQLPSVEPLAKPPEPDEQLAPTSPSPCAA</sequence>
<evidence type="ECO:0000256" key="1">
    <source>
        <dbReference type="SAM" id="Coils"/>
    </source>
</evidence>
<proteinExistence type="predicted"/>
<keyword evidence="1" id="KW-0175">Coiled coil</keyword>
<comment type="caution">
    <text evidence="3">The sequence shown here is derived from an EMBL/GenBank/DDBJ whole genome shotgun (WGS) entry which is preliminary data.</text>
</comment>
<dbReference type="AlphaFoldDB" id="A0A9J6D0L9"/>
<organism evidence="3 4">
    <name type="scientific">Rhipicephalus microplus</name>
    <name type="common">Cattle tick</name>
    <name type="synonym">Boophilus microplus</name>
    <dbReference type="NCBI Taxonomy" id="6941"/>
    <lineage>
        <taxon>Eukaryota</taxon>
        <taxon>Metazoa</taxon>
        <taxon>Ecdysozoa</taxon>
        <taxon>Arthropoda</taxon>
        <taxon>Chelicerata</taxon>
        <taxon>Arachnida</taxon>
        <taxon>Acari</taxon>
        <taxon>Parasitiformes</taxon>
        <taxon>Ixodida</taxon>
        <taxon>Ixodoidea</taxon>
        <taxon>Ixodidae</taxon>
        <taxon>Rhipicephalinae</taxon>
        <taxon>Rhipicephalus</taxon>
        <taxon>Boophilus</taxon>
    </lineage>
</organism>
<dbReference type="Proteomes" id="UP000821866">
    <property type="component" value="Unassembled WGS sequence"/>
</dbReference>
<reference evidence="3" key="2">
    <citation type="submission" date="2021-09" db="EMBL/GenBank/DDBJ databases">
        <authorList>
            <person name="Jia N."/>
            <person name="Wang J."/>
            <person name="Shi W."/>
            <person name="Du L."/>
            <person name="Sun Y."/>
            <person name="Zhan W."/>
            <person name="Jiang J."/>
            <person name="Wang Q."/>
            <person name="Zhang B."/>
            <person name="Ji P."/>
            <person name="Sakyi L.B."/>
            <person name="Cui X."/>
            <person name="Yuan T."/>
            <person name="Jiang B."/>
            <person name="Yang W."/>
            <person name="Lam T.T.-Y."/>
            <person name="Chang Q."/>
            <person name="Ding S."/>
            <person name="Wang X."/>
            <person name="Zhu J."/>
            <person name="Ruan X."/>
            <person name="Zhao L."/>
            <person name="Wei J."/>
            <person name="Que T."/>
            <person name="Du C."/>
            <person name="Cheng J."/>
            <person name="Dai P."/>
            <person name="Han X."/>
            <person name="Huang E."/>
            <person name="Gao Y."/>
            <person name="Liu J."/>
            <person name="Shao H."/>
            <person name="Ye R."/>
            <person name="Li L."/>
            <person name="Wei W."/>
            <person name="Wang X."/>
            <person name="Wang C."/>
            <person name="Huo Q."/>
            <person name="Li W."/>
            <person name="Guo W."/>
            <person name="Chen H."/>
            <person name="Chen S."/>
            <person name="Zhou L."/>
            <person name="Zhou L."/>
            <person name="Ni X."/>
            <person name="Tian J."/>
            <person name="Zhou Y."/>
            <person name="Sheng Y."/>
            <person name="Liu T."/>
            <person name="Pan Y."/>
            <person name="Xia L."/>
            <person name="Li J."/>
            <person name="Zhao F."/>
            <person name="Cao W."/>
        </authorList>
    </citation>
    <scope>NUCLEOTIDE SEQUENCE</scope>
    <source>
        <strain evidence="3">Rmic-2018</strain>
        <tissue evidence="3">Larvae</tissue>
    </source>
</reference>
<dbReference type="EMBL" id="JABSTU010003897">
    <property type="protein sequence ID" value="KAH7964498.1"/>
    <property type="molecule type" value="Genomic_DNA"/>
</dbReference>
<evidence type="ECO:0000256" key="2">
    <source>
        <dbReference type="SAM" id="MobiDB-lite"/>
    </source>
</evidence>
<accession>A0A9J6D0L9</accession>
<gene>
    <name evidence="3" type="ORF">HPB51_027264</name>
</gene>
<feature type="region of interest" description="Disordered" evidence="2">
    <location>
        <begin position="247"/>
        <end position="269"/>
    </location>
</feature>
<feature type="coiled-coil region" evidence="1">
    <location>
        <begin position="148"/>
        <end position="203"/>
    </location>
</feature>
<reference evidence="3" key="1">
    <citation type="journal article" date="2020" name="Cell">
        <title>Large-Scale Comparative Analyses of Tick Genomes Elucidate Their Genetic Diversity and Vector Capacities.</title>
        <authorList>
            <consortium name="Tick Genome and Microbiome Consortium (TIGMIC)"/>
            <person name="Jia N."/>
            <person name="Wang J."/>
            <person name="Shi W."/>
            <person name="Du L."/>
            <person name="Sun Y."/>
            <person name="Zhan W."/>
            <person name="Jiang J.F."/>
            <person name="Wang Q."/>
            <person name="Zhang B."/>
            <person name="Ji P."/>
            <person name="Bell-Sakyi L."/>
            <person name="Cui X.M."/>
            <person name="Yuan T.T."/>
            <person name="Jiang B.G."/>
            <person name="Yang W.F."/>
            <person name="Lam T.T."/>
            <person name="Chang Q.C."/>
            <person name="Ding S.J."/>
            <person name="Wang X.J."/>
            <person name="Zhu J.G."/>
            <person name="Ruan X.D."/>
            <person name="Zhao L."/>
            <person name="Wei J.T."/>
            <person name="Ye R.Z."/>
            <person name="Que T.C."/>
            <person name="Du C.H."/>
            <person name="Zhou Y.H."/>
            <person name="Cheng J.X."/>
            <person name="Dai P.F."/>
            <person name="Guo W.B."/>
            <person name="Han X.H."/>
            <person name="Huang E.J."/>
            <person name="Li L.F."/>
            <person name="Wei W."/>
            <person name="Gao Y.C."/>
            <person name="Liu J.Z."/>
            <person name="Shao H.Z."/>
            <person name="Wang X."/>
            <person name="Wang C.C."/>
            <person name="Yang T.C."/>
            <person name="Huo Q.B."/>
            <person name="Li W."/>
            <person name="Chen H.Y."/>
            <person name="Chen S.E."/>
            <person name="Zhou L.G."/>
            <person name="Ni X.B."/>
            <person name="Tian J.H."/>
            <person name="Sheng Y."/>
            <person name="Liu T."/>
            <person name="Pan Y.S."/>
            <person name="Xia L.Y."/>
            <person name="Li J."/>
            <person name="Zhao F."/>
            <person name="Cao W.C."/>
        </authorList>
    </citation>
    <scope>NUCLEOTIDE SEQUENCE</scope>
    <source>
        <strain evidence="3">Rmic-2018</strain>
    </source>
</reference>
<name>A0A9J6D0L9_RHIMP</name>
<evidence type="ECO:0000313" key="3">
    <source>
        <dbReference type="EMBL" id="KAH7964498.1"/>
    </source>
</evidence>
<evidence type="ECO:0000313" key="4">
    <source>
        <dbReference type="Proteomes" id="UP000821866"/>
    </source>
</evidence>
<dbReference type="VEuPathDB" id="VectorBase:LOC119186856"/>